<dbReference type="InterPro" id="IPR013595">
    <property type="entry name" value="Pept_S33_TAP-like_C"/>
</dbReference>
<dbReference type="SUPFAM" id="SSF53474">
    <property type="entry name" value="alpha/beta-Hydrolases"/>
    <property type="match status" value="1"/>
</dbReference>
<evidence type="ECO:0000259" key="5">
    <source>
        <dbReference type="Pfam" id="PF08386"/>
    </source>
</evidence>
<dbReference type="eggNOG" id="COG2021">
    <property type="taxonomic scope" value="Bacteria"/>
</dbReference>
<dbReference type="InterPro" id="IPR051601">
    <property type="entry name" value="Serine_prot/Carboxylest_S33"/>
</dbReference>
<dbReference type="OrthoDB" id="4447445at2"/>
<dbReference type="PATRIC" id="fig|909613.9.peg.3572"/>
<comment type="caution">
    <text evidence="6">The sequence shown here is derived from an EMBL/GenBank/DDBJ whole genome shotgun (WGS) entry which is preliminary data.</text>
</comment>
<evidence type="ECO:0000313" key="6">
    <source>
        <dbReference type="EMBL" id="EWC61152.1"/>
    </source>
</evidence>
<dbReference type="Proteomes" id="UP000019277">
    <property type="component" value="Unassembled WGS sequence"/>
</dbReference>
<dbReference type="EMBL" id="AYXG01000129">
    <property type="protein sequence ID" value="EWC61152.1"/>
    <property type="molecule type" value="Genomic_DNA"/>
</dbReference>
<dbReference type="GO" id="GO:0016787">
    <property type="term" value="F:hydrolase activity"/>
    <property type="evidence" value="ECO:0007669"/>
    <property type="project" value="UniProtKB-KW"/>
</dbReference>
<dbReference type="Pfam" id="PF08386">
    <property type="entry name" value="Abhydrolase_4"/>
    <property type="match status" value="1"/>
</dbReference>
<keyword evidence="2 4" id="KW-0732">Signal</keyword>
<evidence type="ECO:0000313" key="7">
    <source>
        <dbReference type="Proteomes" id="UP000019277"/>
    </source>
</evidence>
<protein>
    <recommendedName>
        <fullName evidence="5">Peptidase S33 tripeptidyl aminopeptidase-like C-terminal domain-containing protein</fullName>
    </recommendedName>
</protein>
<evidence type="ECO:0000256" key="2">
    <source>
        <dbReference type="ARBA" id="ARBA00022729"/>
    </source>
</evidence>
<name>W7IWG7_9PSEU</name>
<dbReference type="AlphaFoldDB" id="W7IWG7"/>
<evidence type="ECO:0000256" key="3">
    <source>
        <dbReference type="ARBA" id="ARBA00022801"/>
    </source>
</evidence>
<dbReference type="STRING" id="909613.UO65_3572"/>
<comment type="similarity">
    <text evidence="1">Belongs to the peptidase S33 family.</text>
</comment>
<feature type="chain" id="PRO_5004894324" description="Peptidase S33 tripeptidyl aminopeptidase-like C-terminal domain-containing protein" evidence="4">
    <location>
        <begin position="30"/>
        <end position="497"/>
    </location>
</feature>
<keyword evidence="7" id="KW-1185">Reference proteome</keyword>
<dbReference type="Gene3D" id="3.40.50.1820">
    <property type="entry name" value="alpha/beta hydrolase"/>
    <property type="match status" value="1"/>
</dbReference>
<dbReference type="InterPro" id="IPR029058">
    <property type="entry name" value="AB_hydrolase_fold"/>
</dbReference>
<organism evidence="6 7">
    <name type="scientific">Actinokineospora spheciospongiae</name>
    <dbReference type="NCBI Taxonomy" id="909613"/>
    <lineage>
        <taxon>Bacteria</taxon>
        <taxon>Bacillati</taxon>
        <taxon>Actinomycetota</taxon>
        <taxon>Actinomycetes</taxon>
        <taxon>Pseudonocardiales</taxon>
        <taxon>Pseudonocardiaceae</taxon>
        <taxon>Actinokineospora</taxon>
    </lineage>
</organism>
<sequence>MHWKHRPGRGWVLAAVLGLSVPLAAPAMADAQATRLGWTACPDDVVAGAAPRELQCAVVPVPLDYTDPGGVQINLMISRLASTNPGKRRGVLILNPGGPGGSGLVLSAQLANKGLPTSVLDSYDLIGVDTRGVGRSAPVSCAFTTTGPYLANIPPYAVDDAAVTAQAAVAKRVAEQCTANDRDNRLRHLTTANNARDMDRIRAALGERKTSFFGLSYGSALGAAYASMFPERSDRIVLDSNVGDTHLDHDGMRRYALGMEQTFPDFAEWAAERHGAYGLGRTPAQVRRTYFEIAEKLDKQPVDGLDGSLFRLNLFGNLFNESLYAKTAQLWQILRQDSPSAPGLRANTKTELLPTDNFLTVFLAVTCNDVEWPTDIDTYRRAVAEDRQRYPLFGASAANITPCAYWPHRPAEPPVPVNDKGPRNVLILQNQHDVPTPHRGGELLREKFAQRSRMVSVEGSGHGVYVVGGNACALNVTTTYLVDGSLPRDQRCKASPE</sequence>
<reference evidence="6 7" key="1">
    <citation type="journal article" date="2014" name="Genome Announc.">
        <title>Draft Genome Sequence of the Antitrypanosomally Active Sponge-Associated Bacterium Actinokineospora sp. Strain EG49.</title>
        <authorList>
            <person name="Harjes J."/>
            <person name="Ryu T."/>
            <person name="Abdelmohsen U.R."/>
            <person name="Moitinho-Silva L."/>
            <person name="Horn H."/>
            <person name="Ravasi T."/>
            <person name="Hentschel U."/>
        </authorList>
    </citation>
    <scope>NUCLEOTIDE SEQUENCE [LARGE SCALE GENOMIC DNA]</scope>
    <source>
        <strain evidence="6 7">EG49</strain>
    </source>
</reference>
<feature type="signal peptide" evidence="4">
    <location>
        <begin position="1"/>
        <end position="29"/>
    </location>
</feature>
<feature type="domain" description="Peptidase S33 tripeptidyl aminopeptidase-like C-terminal" evidence="5">
    <location>
        <begin position="391"/>
        <end position="492"/>
    </location>
</feature>
<proteinExistence type="inferred from homology"/>
<accession>W7IWG7</accession>
<dbReference type="PANTHER" id="PTHR43248:SF29">
    <property type="entry name" value="TRIPEPTIDYL AMINOPEPTIDASE"/>
    <property type="match status" value="1"/>
</dbReference>
<evidence type="ECO:0000256" key="1">
    <source>
        <dbReference type="ARBA" id="ARBA00010088"/>
    </source>
</evidence>
<gene>
    <name evidence="6" type="ORF">UO65_3572</name>
</gene>
<keyword evidence="3" id="KW-0378">Hydrolase</keyword>
<dbReference type="PANTHER" id="PTHR43248">
    <property type="entry name" value="2-SUCCINYL-6-HYDROXY-2,4-CYCLOHEXADIENE-1-CARBOXYLATE SYNTHASE"/>
    <property type="match status" value="1"/>
</dbReference>
<evidence type="ECO:0000256" key="4">
    <source>
        <dbReference type="SAM" id="SignalP"/>
    </source>
</evidence>